<dbReference type="EMBL" id="SNWX01000032">
    <property type="protein sequence ID" value="TDO77717.1"/>
    <property type="molecule type" value="Genomic_DNA"/>
</dbReference>
<dbReference type="RefSeq" id="WP_133516096.1">
    <property type="nucleotide sequence ID" value="NZ_SNWX01000032.1"/>
</dbReference>
<evidence type="ECO:0000313" key="1">
    <source>
        <dbReference type="EMBL" id="TDO77717.1"/>
    </source>
</evidence>
<dbReference type="Proteomes" id="UP000295064">
    <property type="component" value="Unassembled WGS sequence"/>
</dbReference>
<evidence type="ECO:0000313" key="2">
    <source>
        <dbReference type="Proteomes" id="UP000295064"/>
    </source>
</evidence>
<dbReference type="AlphaFoldDB" id="A0A4R6LE38"/>
<sequence>MAWSMKDAIKTAKAAVKWSGEKDLTYRSYKRYKKKFGGPSIGFIIKRMKWSEFKSKYLGIERISAKERMLKKLEDNFCGHCKEKDNCKIELEDCDHWEYWKNQRNTG</sequence>
<protein>
    <submittedName>
        <fullName evidence="1">Uncharacterized protein</fullName>
    </submittedName>
</protein>
<dbReference type="OrthoDB" id="9883970at2"/>
<organism evidence="1 2">
    <name type="scientific">Halanaerobium saccharolyticum</name>
    <dbReference type="NCBI Taxonomy" id="43595"/>
    <lineage>
        <taxon>Bacteria</taxon>
        <taxon>Bacillati</taxon>
        <taxon>Bacillota</taxon>
        <taxon>Clostridia</taxon>
        <taxon>Halanaerobiales</taxon>
        <taxon>Halanaerobiaceae</taxon>
        <taxon>Halanaerobium</taxon>
    </lineage>
</organism>
<name>A0A4R6LE38_9FIRM</name>
<reference evidence="1 2" key="1">
    <citation type="submission" date="2019-03" db="EMBL/GenBank/DDBJ databases">
        <title>Subsurface microbial communities from deep shales in Ohio and West Virginia, USA.</title>
        <authorList>
            <person name="Wrighton K."/>
        </authorList>
    </citation>
    <scope>NUCLEOTIDE SEQUENCE [LARGE SCALE GENOMIC DNA]</scope>
    <source>
        <strain evidence="1 2">MA284_T2</strain>
    </source>
</reference>
<accession>A0A4R6LE38</accession>
<gene>
    <name evidence="1" type="ORF">DFR79_13249</name>
</gene>
<comment type="caution">
    <text evidence="1">The sequence shown here is derived from an EMBL/GenBank/DDBJ whole genome shotgun (WGS) entry which is preliminary data.</text>
</comment>
<proteinExistence type="predicted"/>